<dbReference type="InParanoid" id="A0A0D2JPT6"/>
<accession>A0A0D2JPT6</accession>
<evidence type="ECO:0000313" key="2">
    <source>
        <dbReference type="EMBL" id="KIX11475.1"/>
    </source>
</evidence>
<dbReference type="InterPro" id="IPR000847">
    <property type="entry name" value="LysR_HTH_N"/>
</dbReference>
<dbReference type="InterPro" id="IPR051815">
    <property type="entry name" value="Molybdate_resp_trans_reg"/>
</dbReference>
<dbReference type="STRING" id="1429043.X474_24870"/>
<reference evidence="2 3" key="1">
    <citation type="submission" date="2013-11" db="EMBL/GenBank/DDBJ databases">
        <title>Metagenomic analysis of a methanogenic consortium involved in long chain n-alkane degradation.</title>
        <authorList>
            <person name="Davidova I.A."/>
            <person name="Callaghan A.V."/>
            <person name="Wawrik B."/>
            <person name="Pruitt S."/>
            <person name="Marks C."/>
            <person name="Duncan K.E."/>
            <person name="Suflita J.M."/>
        </authorList>
    </citation>
    <scope>NUCLEOTIDE SEQUENCE [LARGE SCALE GENOMIC DNA]</scope>
    <source>
        <strain evidence="2 3">SPR</strain>
    </source>
</reference>
<name>A0A0D2JPT6_9BACT</name>
<proteinExistence type="predicted"/>
<dbReference type="InterPro" id="IPR036390">
    <property type="entry name" value="WH_DNA-bd_sf"/>
</dbReference>
<evidence type="ECO:0000259" key="1">
    <source>
        <dbReference type="Pfam" id="PF00126"/>
    </source>
</evidence>
<sequence length="113" mass="12641">MQIRMKLWVERDGEVIFGEGRQKLLEAVVKTGSLAGAARELSMSYRAAWGRLKASEKRLGFPLVERGSKGKRGLILTEAAHKIMKLYAELEQNTSGVLRKAEAAWPDNLDKEV</sequence>
<evidence type="ECO:0000313" key="3">
    <source>
        <dbReference type="Proteomes" id="UP000032233"/>
    </source>
</evidence>
<keyword evidence="3" id="KW-1185">Reference proteome</keyword>
<dbReference type="EMBL" id="AZAC01000056">
    <property type="protein sequence ID" value="KIX11475.1"/>
    <property type="molecule type" value="Genomic_DNA"/>
</dbReference>
<dbReference type="PANTHER" id="PTHR30432">
    <property type="entry name" value="TRANSCRIPTIONAL REGULATOR MODE"/>
    <property type="match status" value="1"/>
</dbReference>
<dbReference type="AlphaFoldDB" id="A0A0D2JPT6"/>
<dbReference type="Gene3D" id="1.10.10.10">
    <property type="entry name" value="Winged helix-like DNA-binding domain superfamily/Winged helix DNA-binding domain"/>
    <property type="match status" value="1"/>
</dbReference>
<gene>
    <name evidence="2" type="ORF">X474_24870</name>
</gene>
<dbReference type="SUPFAM" id="SSF46785">
    <property type="entry name" value="Winged helix' DNA-binding domain"/>
    <property type="match status" value="1"/>
</dbReference>
<comment type="caution">
    <text evidence="2">The sequence shown here is derived from an EMBL/GenBank/DDBJ whole genome shotgun (WGS) entry which is preliminary data.</text>
</comment>
<feature type="domain" description="HTH lysR-type" evidence="1">
    <location>
        <begin position="23"/>
        <end position="80"/>
    </location>
</feature>
<protein>
    <submittedName>
        <fullName evidence="2">ModE family transcriptional regulator</fullName>
    </submittedName>
</protein>
<dbReference type="RefSeq" id="WP_197282230.1">
    <property type="nucleotide sequence ID" value="NZ_AZAC01000056.1"/>
</dbReference>
<dbReference type="InterPro" id="IPR036388">
    <property type="entry name" value="WH-like_DNA-bd_sf"/>
</dbReference>
<dbReference type="Proteomes" id="UP000032233">
    <property type="component" value="Unassembled WGS sequence"/>
</dbReference>
<dbReference type="GO" id="GO:0003700">
    <property type="term" value="F:DNA-binding transcription factor activity"/>
    <property type="evidence" value="ECO:0007669"/>
    <property type="project" value="InterPro"/>
</dbReference>
<organism evidence="2 3">
    <name type="scientific">Dethiosulfatarculus sandiegensis</name>
    <dbReference type="NCBI Taxonomy" id="1429043"/>
    <lineage>
        <taxon>Bacteria</taxon>
        <taxon>Pseudomonadati</taxon>
        <taxon>Thermodesulfobacteriota</taxon>
        <taxon>Desulfarculia</taxon>
        <taxon>Desulfarculales</taxon>
        <taxon>Desulfarculaceae</taxon>
        <taxon>Dethiosulfatarculus</taxon>
    </lineage>
</organism>
<dbReference type="PANTHER" id="PTHR30432:SF1">
    <property type="entry name" value="DNA-BINDING TRANSCRIPTIONAL DUAL REGULATOR MODE"/>
    <property type="match status" value="1"/>
</dbReference>
<dbReference type="Pfam" id="PF00126">
    <property type="entry name" value="HTH_1"/>
    <property type="match status" value="1"/>
</dbReference>